<dbReference type="RefSeq" id="WP_011125182.1">
    <property type="nucleotide sequence ID" value="NC_005042.1"/>
</dbReference>
<dbReference type="HOGENOM" id="CLU_180541_1_1_3"/>
<keyword evidence="2" id="KW-1185">Reference proteome</keyword>
<dbReference type="Proteomes" id="UP000001420">
    <property type="component" value="Chromosome"/>
</dbReference>
<dbReference type="Pfam" id="PF11347">
    <property type="entry name" value="CRR42-like"/>
    <property type="match status" value="1"/>
</dbReference>
<gene>
    <name evidence="1" type="ordered locus">Pro_1030</name>
</gene>
<evidence type="ECO:0000313" key="2">
    <source>
        <dbReference type="Proteomes" id="UP000001420"/>
    </source>
</evidence>
<dbReference type="AlphaFoldDB" id="Q7VBR2"/>
<name>Q7VBR2_PROMA</name>
<sequence>MKFKIGEKVSLKVSQSYLKTNDPMPMLRPPDLVASDELGIITALLPKDLAEVKFRRGTFLLQTSHLKPEHSSEENA</sequence>
<accession>Q7VBR2</accession>
<dbReference type="EnsemblBacteria" id="AAQ00075">
    <property type="protein sequence ID" value="AAQ00075"/>
    <property type="gene ID" value="Pro_1030"/>
</dbReference>
<dbReference type="EMBL" id="AE017126">
    <property type="protein sequence ID" value="AAQ00075.1"/>
    <property type="molecule type" value="Genomic_DNA"/>
</dbReference>
<organism evidence="1 2">
    <name type="scientific">Prochlorococcus marinus (strain SARG / CCMP1375 / SS120)</name>
    <dbReference type="NCBI Taxonomy" id="167539"/>
    <lineage>
        <taxon>Bacteria</taxon>
        <taxon>Bacillati</taxon>
        <taxon>Cyanobacteriota</taxon>
        <taxon>Cyanophyceae</taxon>
        <taxon>Synechococcales</taxon>
        <taxon>Prochlorococcaceae</taxon>
        <taxon>Prochlorococcus</taxon>
    </lineage>
</organism>
<evidence type="ECO:0008006" key="3">
    <source>
        <dbReference type="Google" id="ProtNLM"/>
    </source>
</evidence>
<dbReference type="OrthoDB" id="463889at2"/>
<dbReference type="PATRIC" id="fig|167539.5.peg.1081"/>
<protein>
    <recommendedName>
        <fullName evidence="3">DUF3148 domain-containing protein</fullName>
    </recommendedName>
</protein>
<reference evidence="1 2" key="1">
    <citation type="journal article" date="2003" name="Proc. Natl. Acad. Sci. U.S.A.">
        <title>Genome sequence of the cyanobacterium Prochlorococcus marinus SS120, a nearly minimal oxyphototrophic genome.</title>
        <authorList>
            <person name="Dufresne A."/>
            <person name="Salanoubat M."/>
            <person name="Partensky F."/>
            <person name="Artiguenave F."/>
            <person name="Axmann I.M."/>
            <person name="Barbe V."/>
            <person name="Duprat S."/>
            <person name="Galperin M.Y."/>
            <person name="Koonin E.V."/>
            <person name="Le Gall F."/>
            <person name="Makarova K.S."/>
            <person name="Ostrowski M."/>
            <person name="Oztas S."/>
            <person name="Robert C."/>
            <person name="Rogozin I.B."/>
            <person name="Scanlan D.J."/>
            <person name="Tandeau de Marsac N."/>
            <person name="Weissenbach J."/>
            <person name="Wincker P."/>
            <person name="Wolf Y.I."/>
            <person name="Hess W.R."/>
        </authorList>
    </citation>
    <scope>NUCLEOTIDE SEQUENCE [LARGE SCALE GENOMIC DNA]</scope>
    <source>
        <strain evidence="2">SARG / CCMP1375 / SS120</strain>
    </source>
</reference>
<dbReference type="STRING" id="167539.Pro_1030"/>
<dbReference type="KEGG" id="pma:Pro_1030"/>
<proteinExistence type="predicted"/>
<evidence type="ECO:0000313" key="1">
    <source>
        <dbReference type="EMBL" id="AAQ00075.1"/>
    </source>
</evidence>
<dbReference type="InterPro" id="IPR021495">
    <property type="entry name" value="CRR42-like"/>
</dbReference>
<dbReference type="eggNOG" id="ENOG502ZX2P">
    <property type="taxonomic scope" value="Bacteria"/>
</dbReference>